<dbReference type="GO" id="GO:0042288">
    <property type="term" value="F:MHC class I protein binding"/>
    <property type="evidence" value="ECO:0007669"/>
    <property type="project" value="TreeGrafter"/>
</dbReference>
<comment type="caution">
    <text evidence="8">The sequence shown here is derived from an EMBL/GenBank/DDBJ whole genome shotgun (WGS) entry which is preliminary data.</text>
</comment>
<keyword evidence="4" id="KW-0325">Glycoprotein</keyword>
<gene>
    <name evidence="8" type="primary">Cd244a</name>
    <name evidence="8" type="ORF">PHOROB_LOCUS6990</name>
</gene>
<feature type="compositionally biased region" description="Polar residues" evidence="5">
    <location>
        <begin position="315"/>
        <end position="327"/>
    </location>
</feature>
<dbReference type="AlphaFoldDB" id="A0AAU9ZBK3"/>
<evidence type="ECO:0000256" key="4">
    <source>
        <dbReference type="ARBA" id="ARBA00023180"/>
    </source>
</evidence>
<dbReference type="PANTHER" id="PTHR12080">
    <property type="entry name" value="SIGNALING LYMPHOCYTIC ACTIVATION MOLECULE"/>
    <property type="match status" value="1"/>
</dbReference>
<dbReference type="InterPro" id="IPR036179">
    <property type="entry name" value="Ig-like_dom_sf"/>
</dbReference>
<dbReference type="InterPro" id="IPR024303">
    <property type="entry name" value="NK_rcpt_2B4_Ig_dom"/>
</dbReference>
<comment type="subcellular location">
    <subcellularLocation>
        <location evidence="1">Membrane</location>
    </subcellularLocation>
</comment>
<keyword evidence="3 6" id="KW-0472">Membrane</keyword>
<keyword evidence="6" id="KW-0812">Transmembrane</keyword>
<accession>A0AAU9ZBK3</accession>
<evidence type="ECO:0000256" key="5">
    <source>
        <dbReference type="SAM" id="MobiDB-lite"/>
    </source>
</evidence>
<feature type="domain" description="Natural killer cell receptor 2B4 immunoglobulin" evidence="7">
    <location>
        <begin position="46"/>
        <end position="156"/>
    </location>
</feature>
<sequence length="421" mass="47219">MKLFFKLFSSASSTLVCAGLVGIESLDSAGVILVFVLLGVSLYCCCSDSTVDMVSVSGSPLWLRPSNIQTHILSIQWKKTQLGSPEKSNKILIRYTCNKTLQYYSNGFNKTYDFNASDLALGIKSAKLQDSGHYELEMTNKIGIICSKKFQILIVDRVEKPHLQGQWKIGTNGMCQLSLDCLVPRDDNVSYALYRGSKLISKLRNLTHLESQTEASSLHTYTCNVSNQVSWEVDTLNITQGCQSVSQKYRVLPFVTIIVILVILFLGAVTCFCVWDKKRKSQPSPKNFSTIYEHVKDPQGRRNQVGHSGAPGSPSAVQENGRGQTESNRCHFEEQMPEQKTSGDGSTIYSMIQYKPSDPTPQEKCTLYAVIQPSRKYGSKKRNWNPSSNCTVYEEVGKQYLKAQNPARLSRRELENFDIYS</sequence>
<dbReference type="PANTHER" id="PTHR12080:SF56">
    <property type="entry name" value="NATURAL KILLER CELL RECEPTOR 2B4"/>
    <property type="match status" value="1"/>
</dbReference>
<evidence type="ECO:0000256" key="6">
    <source>
        <dbReference type="SAM" id="Phobius"/>
    </source>
</evidence>
<dbReference type="GO" id="GO:0002323">
    <property type="term" value="P:natural killer cell activation involved in immune response"/>
    <property type="evidence" value="ECO:0007669"/>
    <property type="project" value="TreeGrafter"/>
</dbReference>
<feature type="compositionally biased region" description="Polar residues" evidence="5">
    <location>
        <begin position="338"/>
        <end position="350"/>
    </location>
</feature>
<dbReference type="Proteomes" id="UP001152836">
    <property type="component" value="Unassembled WGS sequence"/>
</dbReference>
<feature type="region of interest" description="Disordered" evidence="5">
    <location>
        <begin position="296"/>
        <end position="357"/>
    </location>
</feature>
<dbReference type="Gene3D" id="2.60.40.10">
    <property type="entry name" value="Immunoglobulins"/>
    <property type="match status" value="2"/>
</dbReference>
<evidence type="ECO:0000256" key="3">
    <source>
        <dbReference type="ARBA" id="ARBA00023136"/>
    </source>
</evidence>
<reference evidence="8" key="1">
    <citation type="submission" date="2022-06" db="EMBL/GenBank/DDBJ databases">
        <authorList>
            <person name="Andreotti S."/>
            <person name="Wyler E."/>
        </authorList>
    </citation>
    <scope>NUCLEOTIDE SEQUENCE</scope>
</reference>
<keyword evidence="6" id="KW-1133">Transmembrane helix</keyword>
<protein>
    <submittedName>
        <fullName evidence="8">Cd244a protein</fullName>
    </submittedName>
</protein>
<dbReference type="InterPro" id="IPR013783">
    <property type="entry name" value="Ig-like_fold"/>
</dbReference>
<keyword evidence="2" id="KW-0732">Signal</keyword>
<evidence type="ECO:0000259" key="7">
    <source>
        <dbReference type="Pfam" id="PF11465"/>
    </source>
</evidence>
<dbReference type="Pfam" id="PF11465">
    <property type="entry name" value="Receptor_2B4"/>
    <property type="match status" value="1"/>
</dbReference>
<dbReference type="EMBL" id="CALSGD010001417">
    <property type="protein sequence ID" value="CAH6789487.1"/>
    <property type="molecule type" value="Genomic_DNA"/>
</dbReference>
<keyword evidence="9" id="KW-1185">Reference proteome</keyword>
<dbReference type="SUPFAM" id="SSF48726">
    <property type="entry name" value="Immunoglobulin"/>
    <property type="match status" value="1"/>
</dbReference>
<dbReference type="InterPro" id="IPR015631">
    <property type="entry name" value="CD2/SLAM_rcpt"/>
</dbReference>
<feature type="transmembrane region" description="Helical" evidence="6">
    <location>
        <begin position="251"/>
        <end position="275"/>
    </location>
</feature>
<proteinExistence type="predicted"/>
<evidence type="ECO:0000313" key="9">
    <source>
        <dbReference type="Proteomes" id="UP001152836"/>
    </source>
</evidence>
<evidence type="ECO:0000313" key="8">
    <source>
        <dbReference type="EMBL" id="CAH6789487.1"/>
    </source>
</evidence>
<name>A0AAU9ZBK3_PHORO</name>
<dbReference type="GO" id="GO:0009897">
    <property type="term" value="C:external side of plasma membrane"/>
    <property type="evidence" value="ECO:0007669"/>
    <property type="project" value="TreeGrafter"/>
</dbReference>
<organism evidence="8 9">
    <name type="scientific">Phodopus roborovskii</name>
    <name type="common">Roborovski's desert hamster</name>
    <name type="synonym">Cricetulus roborovskii</name>
    <dbReference type="NCBI Taxonomy" id="109678"/>
    <lineage>
        <taxon>Eukaryota</taxon>
        <taxon>Metazoa</taxon>
        <taxon>Chordata</taxon>
        <taxon>Craniata</taxon>
        <taxon>Vertebrata</taxon>
        <taxon>Euteleostomi</taxon>
        <taxon>Mammalia</taxon>
        <taxon>Eutheria</taxon>
        <taxon>Euarchontoglires</taxon>
        <taxon>Glires</taxon>
        <taxon>Rodentia</taxon>
        <taxon>Myomorpha</taxon>
        <taxon>Muroidea</taxon>
        <taxon>Cricetidae</taxon>
        <taxon>Cricetinae</taxon>
        <taxon>Phodopus</taxon>
    </lineage>
</organism>
<evidence type="ECO:0000256" key="2">
    <source>
        <dbReference type="ARBA" id="ARBA00022729"/>
    </source>
</evidence>
<evidence type="ECO:0000256" key="1">
    <source>
        <dbReference type="ARBA" id="ARBA00004370"/>
    </source>
</evidence>